<dbReference type="Gramene" id="TraesJUL2D03G01119820.1">
    <property type="protein sequence ID" value="TraesJUL2D03G01119820.1"/>
    <property type="gene ID" value="TraesJUL2D03G01119820"/>
</dbReference>
<keyword evidence="1" id="KW-1133">Transmembrane helix</keyword>
<keyword evidence="3" id="KW-1185">Reference proteome</keyword>
<reference evidence="2" key="1">
    <citation type="submission" date="2018-08" db="EMBL/GenBank/DDBJ databases">
        <authorList>
            <person name="Rossello M."/>
        </authorList>
    </citation>
    <scope>NUCLEOTIDE SEQUENCE [LARGE SCALE GENOMIC DNA]</scope>
    <source>
        <strain evidence="2">cv. Chinese Spring</strain>
    </source>
</reference>
<dbReference type="AlphaFoldDB" id="A0A1D5UYJ2"/>
<dbReference type="Gramene" id="TraesARI2D03G01130150.1">
    <property type="protein sequence ID" value="TraesARI2D03G01130150.1"/>
    <property type="gene ID" value="TraesARI2D03G01130150"/>
</dbReference>
<sequence length="163" mass="18585">MAAVGCAARRLGGSLLQQTQTAATSPAIAEERRRLVTRLMHTNEHSGEDVLRQIQQKKKELYDMILKAEKNFMTSNWRNRGLLRHLSVQIDPMPHDLQWHRLRLSKRATNVVKIVGVITLTSMVATGSFSYQDFKDYLADRKKLPKAVKKKNQRSQEEASPAC</sequence>
<accession>A0A1D5UYJ2</accession>
<gene>
    <name evidence="2" type="primary">LOC123048696</name>
</gene>
<name>A0A1D5UYJ2_WHEAT</name>
<dbReference type="GeneID" id="123048696"/>
<dbReference type="Proteomes" id="UP000019116">
    <property type="component" value="Chromosome 2D"/>
</dbReference>
<dbReference type="Gramene" id="TraesWEE_scaffold_047448_01G000500.1">
    <property type="protein sequence ID" value="TraesWEE_scaffold_047448_01G000500.1"/>
    <property type="gene ID" value="TraesWEE_scaffold_047448_01G000500"/>
</dbReference>
<dbReference type="Gramene" id="TraesCS2D02G104000.1">
    <property type="protein sequence ID" value="TraesCS2D02G104000.1"/>
    <property type="gene ID" value="TraesCS2D02G104000"/>
</dbReference>
<evidence type="ECO:0000256" key="1">
    <source>
        <dbReference type="SAM" id="Phobius"/>
    </source>
</evidence>
<dbReference type="Gramene" id="TraesRN2D0100243600.1">
    <property type="protein sequence ID" value="TraesRN2D0100243600.1"/>
    <property type="gene ID" value="TraesRN2D0100243600"/>
</dbReference>
<organism evidence="2">
    <name type="scientific">Triticum aestivum</name>
    <name type="common">Wheat</name>
    <dbReference type="NCBI Taxonomy" id="4565"/>
    <lineage>
        <taxon>Eukaryota</taxon>
        <taxon>Viridiplantae</taxon>
        <taxon>Streptophyta</taxon>
        <taxon>Embryophyta</taxon>
        <taxon>Tracheophyta</taxon>
        <taxon>Spermatophyta</taxon>
        <taxon>Magnoliopsida</taxon>
        <taxon>Liliopsida</taxon>
        <taxon>Poales</taxon>
        <taxon>Poaceae</taxon>
        <taxon>BOP clade</taxon>
        <taxon>Pooideae</taxon>
        <taxon>Triticodae</taxon>
        <taxon>Triticeae</taxon>
        <taxon>Triticinae</taxon>
        <taxon>Triticum</taxon>
    </lineage>
</organism>
<proteinExistence type="predicted"/>
<evidence type="ECO:0000313" key="2">
    <source>
        <dbReference type="EnsemblPlants" id="TraesCS2D02G104000.1"/>
    </source>
</evidence>
<dbReference type="Gramene" id="TraesNOR2D03G01129670.1">
    <property type="protein sequence ID" value="TraesNOR2D03G01129670.1"/>
    <property type="gene ID" value="TraesNOR2D03G01129670"/>
</dbReference>
<dbReference type="Gramene" id="TraesCAD_scaffold_045928_01G000500.1">
    <property type="protein sequence ID" value="TraesCAD_scaffold_045928_01G000500.1"/>
    <property type="gene ID" value="TraesCAD_scaffold_045928_01G000500"/>
</dbReference>
<protein>
    <submittedName>
        <fullName evidence="2">Uncharacterized protein</fullName>
    </submittedName>
</protein>
<feature type="transmembrane region" description="Helical" evidence="1">
    <location>
        <begin position="111"/>
        <end position="131"/>
    </location>
</feature>
<dbReference type="Gramene" id="TraesSTA2D03G01102270.1">
    <property type="protein sequence ID" value="TraesSTA2D03G01102270.1"/>
    <property type="gene ID" value="TraesSTA2D03G01102270"/>
</dbReference>
<keyword evidence="1" id="KW-0812">Transmembrane</keyword>
<keyword evidence="1" id="KW-0472">Membrane</keyword>
<dbReference type="Gramene" id="TraesLAC2D03G01065470.1">
    <property type="protein sequence ID" value="TraesLAC2D03G01065470.1"/>
    <property type="gene ID" value="TraesLAC2D03G01065470"/>
</dbReference>
<reference evidence="2" key="2">
    <citation type="submission" date="2018-10" db="UniProtKB">
        <authorList>
            <consortium name="EnsemblPlants"/>
        </authorList>
    </citation>
    <scope>IDENTIFICATION</scope>
</reference>
<dbReference type="Gramene" id="TraesROB_scaffold_043009_01G000100.1">
    <property type="protein sequence ID" value="TraesROB_scaffold_043009_01G000100.1"/>
    <property type="gene ID" value="TraesROB_scaffold_043009_01G000100"/>
</dbReference>
<dbReference type="RefSeq" id="XP_044327676.1">
    <property type="nucleotide sequence ID" value="XM_044471741.1"/>
</dbReference>
<dbReference type="EnsemblPlants" id="TraesCS2D02G104000.1">
    <property type="protein sequence ID" value="TraesCS2D02G104000.1"/>
    <property type="gene ID" value="TraesCS2D02G104000"/>
</dbReference>
<evidence type="ECO:0000313" key="3">
    <source>
        <dbReference type="Proteomes" id="UP000019116"/>
    </source>
</evidence>
<dbReference type="Gramene" id="TraesMAC2D03G01112090.1">
    <property type="protein sequence ID" value="TraesMAC2D03G01112090.1"/>
    <property type="gene ID" value="TraesMAC2D03G01112090"/>
</dbReference>
<dbReference type="Gramene" id="TraesCLE_scaffold_079345_01G000300.1">
    <property type="protein sequence ID" value="TraesCLE_scaffold_079345_01G000300.1"/>
    <property type="gene ID" value="TraesCLE_scaffold_079345_01G000300"/>
</dbReference>
<dbReference type="OrthoDB" id="593791at2759"/>
<dbReference type="Gramene" id="TraesCS2D03G0220200.1">
    <property type="protein sequence ID" value="TraesCS2D03G0220200.1.CDS"/>
    <property type="gene ID" value="TraesCS2D03G0220200"/>
</dbReference>